<dbReference type="Pfam" id="PF03180">
    <property type="entry name" value="Lipoprotein_9"/>
    <property type="match status" value="1"/>
</dbReference>
<comment type="subcellular location">
    <subcellularLocation>
        <location evidence="1">Membrane</location>
        <topology evidence="1">Lipid-anchor</topology>
    </subcellularLocation>
</comment>
<keyword evidence="4" id="KW-0472">Membrane</keyword>
<sequence>MKKIIAFTAAVFAAASLFAASIKVGATPEPHADLLNLIKDDLKAEGVDLKIIEFTDYVTPNEAVESGEIDANYFQHIPYLESFNSERGYHLVNAGGIHVEPIALYSKKVKNIKDLKKKARIAIPNDPTNEGRALLLLADAGLITLDPKAGITATVQDITSNPLKLKFTEVEAASLPRVLADVDAAVINGNYAIPAGLSAKKDGLYVEGSSSPYVNVIAVKAGNENKPEIQALVKALKSEKVRKFIEEKYPNGEVVVVF</sequence>
<dbReference type="GO" id="GO:0016020">
    <property type="term" value="C:membrane"/>
    <property type="evidence" value="ECO:0007669"/>
    <property type="project" value="UniProtKB-SubCell"/>
</dbReference>
<dbReference type="CDD" id="cd13597">
    <property type="entry name" value="PBP2_lipoprotein_Tp32"/>
    <property type="match status" value="1"/>
</dbReference>
<dbReference type="InterPro" id="IPR004872">
    <property type="entry name" value="Lipoprotein_NlpA"/>
</dbReference>
<organism evidence="8 9">
    <name type="scientific">Treponema bryantii</name>
    <dbReference type="NCBI Taxonomy" id="163"/>
    <lineage>
        <taxon>Bacteria</taxon>
        <taxon>Pseudomonadati</taxon>
        <taxon>Spirochaetota</taxon>
        <taxon>Spirochaetia</taxon>
        <taxon>Spirochaetales</taxon>
        <taxon>Treponemataceae</taxon>
        <taxon>Treponema</taxon>
    </lineage>
</organism>
<name>A0A1H9JUQ2_9SPIR</name>
<keyword evidence="6" id="KW-0449">Lipoprotein</keyword>
<evidence type="ECO:0000256" key="3">
    <source>
        <dbReference type="ARBA" id="ARBA00022729"/>
    </source>
</evidence>
<dbReference type="PANTHER" id="PTHR30429:SF0">
    <property type="entry name" value="METHIONINE-BINDING LIPOPROTEIN METQ"/>
    <property type="match status" value="1"/>
</dbReference>
<gene>
    <name evidence="8" type="ORF">SAMN04487977_11612</name>
</gene>
<dbReference type="OrthoDB" id="9812878at2"/>
<evidence type="ECO:0000256" key="2">
    <source>
        <dbReference type="ARBA" id="ARBA00008973"/>
    </source>
</evidence>
<dbReference type="EMBL" id="FOFU01000016">
    <property type="protein sequence ID" value="SEQ90646.1"/>
    <property type="molecule type" value="Genomic_DNA"/>
</dbReference>
<protein>
    <submittedName>
        <fullName evidence="8">D-methionine transport system substrate-binding protein</fullName>
    </submittedName>
</protein>
<feature type="chain" id="PRO_5010220336" evidence="7">
    <location>
        <begin position="20"/>
        <end position="258"/>
    </location>
</feature>
<evidence type="ECO:0000256" key="4">
    <source>
        <dbReference type="ARBA" id="ARBA00023136"/>
    </source>
</evidence>
<dbReference type="AlphaFoldDB" id="A0A1H9JUQ2"/>
<keyword evidence="5" id="KW-0564">Palmitate</keyword>
<dbReference type="PIRSF" id="PIRSF002854">
    <property type="entry name" value="MetQ"/>
    <property type="match status" value="1"/>
</dbReference>
<evidence type="ECO:0000313" key="8">
    <source>
        <dbReference type="EMBL" id="SEQ90646.1"/>
    </source>
</evidence>
<proteinExistence type="inferred from homology"/>
<evidence type="ECO:0000256" key="7">
    <source>
        <dbReference type="SAM" id="SignalP"/>
    </source>
</evidence>
<accession>A0A1H9JUQ2</accession>
<keyword evidence="3 7" id="KW-0732">Signal</keyword>
<evidence type="ECO:0000256" key="6">
    <source>
        <dbReference type="ARBA" id="ARBA00023288"/>
    </source>
</evidence>
<reference evidence="8 9" key="1">
    <citation type="submission" date="2016-10" db="EMBL/GenBank/DDBJ databases">
        <authorList>
            <person name="de Groot N.N."/>
        </authorList>
    </citation>
    <scope>NUCLEOTIDE SEQUENCE [LARGE SCALE GENOMIC DNA]</scope>
    <source>
        <strain evidence="8 9">B25</strain>
    </source>
</reference>
<dbReference type="SUPFAM" id="SSF53850">
    <property type="entry name" value="Periplasmic binding protein-like II"/>
    <property type="match status" value="1"/>
</dbReference>
<evidence type="ECO:0000256" key="5">
    <source>
        <dbReference type="ARBA" id="ARBA00023139"/>
    </source>
</evidence>
<comment type="similarity">
    <text evidence="2">Belongs to the NlpA lipoprotein family.</text>
</comment>
<feature type="signal peptide" evidence="7">
    <location>
        <begin position="1"/>
        <end position="19"/>
    </location>
</feature>
<evidence type="ECO:0000313" key="9">
    <source>
        <dbReference type="Proteomes" id="UP000182360"/>
    </source>
</evidence>
<dbReference type="Proteomes" id="UP000182360">
    <property type="component" value="Unassembled WGS sequence"/>
</dbReference>
<keyword evidence="9" id="KW-1185">Reference proteome</keyword>
<dbReference type="PANTHER" id="PTHR30429">
    <property type="entry name" value="D-METHIONINE-BINDING LIPOPROTEIN METQ"/>
    <property type="match status" value="1"/>
</dbReference>
<dbReference type="RefSeq" id="WP_074645691.1">
    <property type="nucleotide sequence ID" value="NZ_AP025286.1"/>
</dbReference>
<evidence type="ECO:0000256" key="1">
    <source>
        <dbReference type="ARBA" id="ARBA00004635"/>
    </source>
</evidence>
<dbReference type="STRING" id="163.SAMN04487775_103227"/>
<dbReference type="Gene3D" id="3.40.190.10">
    <property type="entry name" value="Periplasmic binding protein-like II"/>
    <property type="match status" value="2"/>
</dbReference>